<organism evidence="2 5">
    <name type="scientific">Actinotignum timonense</name>
    <dbReference type="NCBI Taxonomy" id="1870995"/>
    <lineage>
        <taxon>Bacteria</taxon>
        <taxon>Bacillati</taxon>
        <taxon>Actinomycetota</taxon>
        <taxon>Actinomycetes</taxon>
        <taxon>Actinomycetales</taxon>
        <taxon>Actinomycetaceae</taxon>
        <taxon>Actinotignum</taxon>
    </lineage>
</organism>
<evidence type="ECO:0000313" key="2">
    <source>
        <dbReference type="EMBL" id="MDY5140111.1"/>
    </source>
</evidence>
<dbReference type="SUPFAM" id="SSF52540">
    <property type="entry name" value="P-loop containing nucleoside triphosphate hydrolases"/>
    <property type="match status" value="1"/>
</dbReference>
<dbReference type="GeneID" id="92813580"/>
<evidence type="ECO:0000313" key="4">
    <source>
        <dbReference type="Proteomes" id="UP001284901"/>
    </source>
</evidence>
<keyword evidence="4" id="KW-1185">Reference proteome</keyword>
<protein>
    <recommendedName>
        <fullName evidence="6">CobQ/CobB/MinD/ParA nucleotide binding domain-containing protein</fullName>
    </recommendedName>
</protein>
<reference evidence="2 4" key="1">
    <citation type="submission" date="2023-10" db="EMBL/GenBank/DDBJ databases">
        <title>Whole Genome based description of the genera Actinobaculum and Actinotignum reveals a complex phylogenetic relationship within the species included in the genus Actinotignum.</title>
        <authorList>
            <person name="Jensen C.S."/>
            <person name="Dargis R."/>
            <person name="Kemp M."/>
            <person name="Christensen J.J."/>
        </authorList>
    </citation>
    <scope>NUCLEOTIDE SEQUENCE</scope>
    <source>
        <strain evidence="3 4">SLA_B089</strain>
        <strain evidence="2">SLA_B245</strain>
    </source>
</reference>
<sequence>MRSNPERRKHGNVSKHTNPAERPHPDPGFLVAIWGSAGAPGRSTLARDLAWVLSERHAVLLVDADTRNPSLAQLVDLGEEPAGLIGVARALHAGDALETQLPRYVRELRTGPRGTLHFLPGLNRAGRWHELIGPGIGDLWDKLRPFAQVTIVDCAAELPTFLDEASAQAGGFLTLNQHDWRNQLGQRARSSAGCIGASGERDSLTLSALLSADLVVVACRAGPVGLRRGVEAWWRARALARAALPVVTRAGLEDRVTFASLLGESEIPAVIGVGDDEARYARAERAGTSVVAVAPRSRVSRDVRRLARAVLDYRGVGR</sequence>
<dbReference type="InterPro" id="IPR027417">
    <property type="entry name" value="P-loop_NTPase"/>
</dbReference>
<gene>
    <name evidence="2" type="ORF">R6G74_02100</name>
    <name evidence="3" type="ORF">R6P33_04130</name>
</gene>
<dbReference type="Gene3D" id="3.40.50.300">
    <property type="entry name" value="P-loop containing nucleotide triphosphate hydrolases"/>
    <property type="match status" value="2"/>
</dbReference>
<evidence type="ECO:0000313" key="3">
    <source>
        <dbReference type="EMBL" id="MDY5146210.1"/>
    </source>
</evidence>
<feature type="region of interest" description="Disordered" evidence="1">
    <location>
        <begin position="1"/>
        <end position="26"/>
    </location>
</feature>
<comment type="caution">
    <text evidence="2">The sequence shown here is derived from an EMBL/GenBank/DDBJ whole genome shotgun (WGS) entry which is preliminary data.</text>
</comment>
<dbReference type="EMBL" id="JAWNFY010000009">
    <property type="protein sequence ID" value="MDY5146210.1"/>
    <property type="molecule type" value="Genomic_DNA"/>
</dbReference>
<name>A0AAW9HJ84_9ACTO</name>
<evidence type="ECO:0000256" key="1">
    <source>
        <dbReference type="SAM" id="MobiDB-lite"/>
    </source>
</evidence>
<dbReference type="AlphaFoldDB" id="A0AAW9HJ84"/>
<accession>A0AAW9HJ84</accession>
<proteinExistence type="predicted"/>
<dbReference type="EMBL" id="JAWNFV010000003">
    <property type="protein sequence ID" value="MDY5140111.1"/>
    <property type="molecule type" value="Genomic_DNA"/>
</dbReference>
<dbReference type="RefSeq" id="WP_145989737.1">
    <property type="nucleotide sequence ID" value="NZ_CAUPFC010000004.1"/>
</dbReference>
<evidence type="ECO:0008006" key="6">
    <source>
        <dbReference type="Google" id="ProtNLM"/>
    </source>
</evidence>
<evidence type="ECO:0000313" key="5">
    <source>
        <dbReference type="Proteomes" id="UP001288320"/>
    </source>
</evidence>
<dbReference type="Proteomes" id="UP001288320">
    <property type="component" value="Unassembled WGS sequence"/>
</dbReference>
<dbReference type="Proteomes" id="UP001284901">
    <property type="component" value="Unassembled WGS sequence"/>
</dbReference>